<dbReference type="EMBL" id="JACALR010000002">
    <property type="protein sequence ID" value="MDM1550587.1"/>
    <property type="molecule type" value="Genomic_DNA"/>
</dbReference>
<proteinExistence type="predicted"/>
<sequence length="44" mass="5325">MSEDENVYIFQYDHEYLNYLNSKPISLTLPNQQNSYESIILFHL</sequence>
<dbReference type="NCBIfam" id="TIGR03071">
    <property type="entry name" value="couple_hipA"/>
    <property type="match status" value="1"/>
</dbReference>
<comment type="caution">
    <text evidence="2">The sequence shown here is derived from an EMBL/GenBank/DDBJ whole genome shotgun (WGS) entry which is preliminary data.</text>
</comment>
<dbReference type="AlphaFoldDB" id="A0AAW7DJ16"/>
<evidence type="ECO:0000313" key="3">
    <source>
        <dbReference type="Proteomes" id="UP001173578"/>
    </source>
</evidence>
<feature type="domain" description="HipA N-terminal subdomain 1" evidence="1">
    <location>
        <begin position="3"/>
        <end position="38"/>
    </location>
</feature>
<dbReference type="Proteomes" id="UP001173578">
    <property type="component" value="Unassembled WGS sequence"/>
</dbReference>
<organism evidence="2 3">
    <name type="scientific">Empedobacter falsenii</name>
    <dbReference type="NCBI Taxonomy" id="343874"/>
    <lineage>
        <taxon>Bacteria</taxon>
        <taxon>Pseudomonadati</taxon>
        <taxon>Bacteroidota</taxon>
        <taxon>Flavobacteriia</taxon>
        <taxon>Flavobacteriales</taxon>
        <taxon>Weeksellaceae</taxon>
        <taxon>Empedobacter</taxon>
    </lineage>
</organism>
<gene>
    <name evidence="2" type="ORF">HX095_05105</name>
</gene>
<dbReference type="RefSeq" id="WP_350324678.1">
    <property type="nucleotide sequence ID" value="NZ_JACALR010000002.1"/>
</dbReference>
<accession>A0AAW7DJ16</accession>
<evidence type="ECO:0000259" key="1">
    <source>
        <dbReference type="Pfam" id="PF13657"/>
    </source>
</evidence>
<reference evidence="2" key="1">
    <citation type="submission" date="2020-06" db="EMBL/GenBank/DDBJ databases">
        <authorList>
            <person name="Dong N."/>
        </authorList>
    </citation>
    <scope>NUCLEOTIDE SEQUENCE</scope>
    <source>
        <strain evidence="2">210</strain>
    </source>
</reference>
<dbReference type="InterPro" id="IPR017508">
    <property type="entry name" value="HipA_N1"/>
</dbReference>
<protein>
    <submittedName>
        <fullName evidence="2">HipA N-terminal domain-containing protein</fullName>
    </submittedName>
</protein>
<name>A0AAW7DJ16_9FLAO</name>
<evidence type="ECO:0000313" key="2">
    <source>
        <dbReference type="EMBL" id="MDM1550587.1"/>
    </source>
</evidence>
<dbReference type="Pfam" id="PF13657">
    <property type="entry name" value="Couple_hipA"/>
    <property type="match status" value="1"/>
</dbReference>
<reference evidence="2" key="2">
    <citation type="journal article" date="2022" name="Sci. Total Environ.">
        <title>Prevalence, transmission, and molecular epidemiology of tet(X)-positive bacteria among humans, animals, and environmental niches in China: An epidemiological, and genomic-based study.</title>
        <authorList>
            <person name="Dong N."/>
            <person name="Zeng Y."/>
            <person name="Cai C."/>
            <person name="Sun C."/>
            <person name="Lu J."/>
            <person name="Liu C."/>
            <person name="Zhou H."/>
            <person name="Sun Q."/>
            <person name="Shu L."/>
            <person name="Wang H."/>
            <person name="Wang Y."/>
            <person name="Wang S."/>
            <person name="Wu C."/>
            <person name="Chan E.W."/>
            <person name="Chen G."/>
            <person name="Shen Z."/>
            <person name="Chen S."/>
            <person name="Zhang R."/>
        </authorList>
    </citation>
    <scope>NUCLEOTIDE SEQUENCE</scope>
    <source>
        <strain evidence="2">210</strain>
    </source>
</reference>